<keyword evidence="3" id="KW-1185">Reference proteome</keyword>
<dbReference type="Proteomes" id="UP000494365">
    <property type="component" value="Unassembled WGS sequence"/>
</dbReference>
<dbReference type="SUPFAM" id="SSF53474">
    <property type="entry name" value="alpha/beta-Hydrolases"/>
    <property type="match status" value="1"/>
</dbReference>
<proteinExistence type="predicted"/>
<feature type="region of interest" description="Disordered" evidence="1">
    <location>
        <begin position="1"/>
        <end position="21"/>
    </location>
</feature>
<dbReference type="InterPro" id="IPR002918">
    <property type="entry name" value="Lipase_EstA/Esterase_EstB"/>
</dbReference>
<protein>
    <submittedName>
        <fullName evidence="2">Uncharacterized protein</fullName>
    </submittedName>
</protein>
<evidence type="ECO:0000256" key="1">
    <source>
        <dbReference type="SAM" id="MobiDB-lite"/>
    </source>
</evidence>
<dbReference type="Gene3D" id="3.40.50.1820">
    <property type="entry name" value="alpha/beta hydrolase"/>
    <property type="match status" value="1"/>
</dbReference>
<evidence type="ECO:0000313" key="2">
    <source>
        <dbReference type="EMBL" id="CAB3806887.1"/>
    </source>
</evidence>
<evidence type="ECO:0000313" key="3">
    <source>
        <dbReference type="Proteomes" id="UP000494365"/>
    </source>
</evidence>
<reference evidence="2 3" key="1">
    <citation type="submission" date="2020-04" db="EMBL/GenBank/DDBJ databases">
        <authorList>
            <person name="De Canck E."/>
        </authorList>
    </citation>
    <scope>NUCLEOTIDE SEQUENCE [LARGE SCALE GENOMIC DNA]</scope>
    <source>
        <strain evidence="2 3">LMG 28614</strain>
    </source>
</reference>
<dbReference type="EMBL" id="CADIKK010000047">
    <property type="protein sequence ID" value="CAB3806887.1"/>
    <property type="molecule type" value="Genomic_DNA"/>
</dbReference>
<sequence>MNDFPADFANPSTLTGFGGDRSKTQAQHRALLKKTPVVLVHGNAGNSAHPKWGMVTMKGYLKGDGYEDCEIWAMDYLGENNSTQDINDPHRNHIERFSLFVDGVRSYLGVNKLDFIGHSLGCGMVNAYLRGLQSNGQWDNSQQRLEVASTFVSLAGATYGLGSGSISEFKTGSEFEQQSHEFKNASQVIVDDSPDGENIAAEQEAPVSSWIAVTELDNDEITYVAFIAAADFVDAQYPDTGRRVGADLNRRFNLGSGLDGHEKIIKSQTVFDAFKAYLNKNPPVAPAMITVDKESGSYGSALQITVTVTPATVSTNYTAERITKQFQAGYINRAVSETRAGTLSNGQSLNLSTDGMWEVMFGAEGADNVQRTYGVGIVLPEVTILTDNATPFISSLDVAASTTRGALYYSTDREHWISGSVATINRTATVSFIAIDTNGIASAVASRAYEKRVAWTDSKTATLTEHFIASRLSVDEYVSLGQQLGFNAVITLYLVNGKWVRNPEVPTTATAGQPLAALPARDAILNADKASGEYAGGFDVTIAAASQAAGKHAKVYYTQDGSDPSDSNNAKRASFDSQKTFNFQDNGHHSILCYADDGAGHWVFESFAWSIGGEQ</sequence>
<gene>
    <name evidence="2" type="ORF">LMG28614_06490</name>
</gene>
<accession>A0A6S7BNT1</accession>
<dbReference type="GO" id="GO:0016042">
    <property type="term" value="P:lipid catabolic process"/>
    <property type="evidence" value="ECO:0007669"/>
    <property type="project" value="InterPro"/>
</dbReference>
<name>A0A6S7BNT1_9BURK</name>
<organism evidence="2 3">
    <name type="scientific">Paraburkholderia ultramafica</name>
    <dbReference type="NCBI Taxonomy" id="1544867"/>
    <lineage>
        <taxon>Bacteria</taxon>
        <taxon>Pseudomonadati</taxon>
        <taxon>Pseudomonadota</taxon>
        <taxon>Betaproteobacteria</taxon>
        <taxon>Burkholderiales</taxon>
        <taxon>Burkholderiaceae</taxon>
        <taxon>Paraburkholderia</taxon>
    </lineage>
</organism>
<dbReference type="AlphaFoldDB" id="A0A6S7BNT1"/>
<dbReference type="PANTHER" id="PTHR32015:SF1">
    <property type="entry name" value="LIPASE"/>
    <property type="match status" value="1"/>
</dbReference>
<dbReference type="Pfam" id="PF01674">
    <property type="entry name" value="Lipase_2"/>
    <property type="match status" value="1"/>
</dbReference>
<dbReference type="GO" id="GO:0016298">
    <property type="term" value="F:lipase activity"/>
    <property type="evidence" value="ECO:0007669"/>
    <property type="project" value="TreeGrafter"/>
</dbReference>
<dbReference type="InterPro" id="IPR029058">
    <property type="entry name" value="AB_hydrolase_fold"/>
</dbReference>
<dbReference type="RefSeq" id="WP_175153398.1">
    <property type="nucleotide sequence ID" value="NZ_CADIKK010000047.1"/>
</dbReference>
<dbReference type="PANTHER" id="PTHR32015">
    <property type="entry name" value="FASTING INDUCED LIPASE"/>
    <property type="match status" value="1"/>
</dbReference>